<accession>A0ACC0H9L0</accession>
<proteinExistence type="predicted"/>
<gene>
    <name evidence="1" type="ORF">LOK49_LG06G00326</name>
</gene>
<evidence type="ECO:0000313" key="2">
    <source>
        <dbReference type="Proteomes" id="UP001060215"/>
    </source>
</evidence>
<dbReference type="Proteomes" id="UP001060215">
    <property type="component" value="Chromosome 5"/>
</dbReference>
<comment type="caution">
    <text evidence="1">The sequence shown here is derived from an EMBL/GenBank/DDBJ whole genome shotgun (WGS) entry which is preliminary data.</text>
</comment>
<sequence length="30" mass="3320">MVITVPHCGSPSYRHGRYTVSPPIDFDSEA</sequence>
<evidence type="ECO:0000313" key="1">
    <source>
        <dbReference type="EMBL" id="KAI8009714.1"/>
    </source>
</evidence>
<protein>
    <submittedName>
        <fullName evidence="1">Uncharacterized protein</fullName>
    </submittedName>
</protein>
<name>A0ACC0H9L0_9ERIC</name>
<keyword evidence="2" id="KW-1185">Reference proteome</keyword>
<organism evidence="1 2">
    <name type="scientific">Camellia lanceoleosa</name>
    <dbReference type="NCBI Taxonomy" id="1840588"/>
    <lineage>
        <taxon>Eukaryota</taxon>
        <taxon>Viridiplantae</taxon>
        <taxon>Streptophyta</taxon>
        <taxon>Embryophyta</taxon>
        <taxon>Tracheophyta</taxon>
        <taxon>Spermatophyta</taxon>
        <taxon>Magnoliopsida</taxon>
        <taxon>eudicotyledons</taxon>
        <taxon>Gunneridae</taxon>
        <taxon>Pentapetalae</taxon>
        <taxon>asterids</taxon>
        <taxon>Ericales</taxon>
        <taxon>Theaceae</taxon>
        <taxon>Camellia</taxon>
    </lineage>
</organism>
<dbReference type="EMBL" id="CM045762">
    <property type="protein sequence ID" value="KAI8009714.1"/>
    <property type="molecule type" value="Genomic_DNA"/>
</dbReference>
<reference evidence="1 2" key="1">
    <citation type="journal article" date="2022" name="Plant J.">
        <title>Chromosome-level genome of Camellia lanceoleosa provides a valuable resource for understanding genome evolution and self-incompatibility.</title>
        <authorList>
            <person name="Gong W."/>
            <person name="Xiao S."/>
            <person name="Wang L."/>
            <person name="Liao Z."/>
            <person name="Chang Y."/>
            <person name="Mo W."/>
            <person name="Hu G."/>
            <person name="Li W."/>
            <person name="Zhao G."/>
            <person name="Zhu H."/>
            <person name="Hu X."/>
            <person name="Ji K."/>
            <person name="Xiang X."/>
            <person name="Song Q."/>
            <person name="Yuan D."/>
            <person name="Jin S."/>
            <person name="Zhang L."/>
        </authorList>
    </citation>
    <scope>NUCLEOTIDE SEQUENCE [LARGE SCALE GENOMIC DNA]</scope>
    <source>
        <strain evidence="1">SQ_2022a</strain>
    </source>
</reference>